<dbReference type="OrthoDB" id="1521695at2"/>
<evidence type="ECO:0000313" key="4">
    <source>
        <dbReference type="Proteomes" id="UP000256884"/>
    </source>
</evidence>
<dbReference type="RefSeq" id="WP_115902152.1">
    <property type="nucleotide sequence ID" value="NZ_QUNS01000011.1"/>
</dbReference>
<dbReference type="CDD" id="cd00063">
    <property type="entry name" value="FN3"/>
    <property type="match status" value="1"/>
</dbReference>
<dbReference type="PROSITE" id="PS50853">
    <property type="entry name" value="FN3"/>
    <property type="match status" value="1"/>
</dbReference>
<organism evidence="3 4">
    <name type="scientific">Tenacibaculum gallaicum</name>
    <dbReference type="NCBI Taxonomy" id="561505"/>
    <lineage>
        <taxon>Bacteria</taxon>
        <taxon>Pseudomonadati</taxon>
        <taxon>Bacteroidota</taxon>
        <taxon>Flavobacteriia</taxon>
        <taxon>Flavobacteriales</taxon>
        <taxon>Flavobacteriaceae</taxon>
        <taxon>Tenacibaculum</taxon>
    </lineage>
</organism>
<feature type="coiled-coil region" evidence="1">
    <location>
        <begin position="1559"/>
        <end position="1609"/>
    </location>
</feature>
<reference evidence="3 4" key="1">
    <citation type="submission" date="2018-08" db="EMBL/GenBank/DDBJ databases">
        <title>Genomic Encyclopedia of Type Strains, Phase IV (KMG-IV): sequencing the most valuable type-strain genomes for metagenomic binning, comparative biology and taxonomic classification.</title>
        <authorList>
            <person name="Goeker M."/>
        </authorList>
    </citation>
    <scope>NUCLEOTIDE SEQUENCE [LARGE SCALE GENOMIC DNA]</scope>
    <source>
        <strain evidence="3 4">DSM 18841</strain>
    </source>
</reference>
<dbReference type="InterPro" id="IPR013783">
    <property type="entry name" value="Ig-like_fold"/>
</dbReference>
<evidence type="ECO:0000259" key="2">
    <source>
        <dbReference type="PROSITE" id="PS50853"/>
    </source>
</evidence>
<dbReference type="SUPFAM" id="SSF49265">
    <property type="entry name" value="Fibronectin type III"/>
    <property type="match status" value="1"/>
</dbReference>
<dbReference type="SUPFAM" id="SSF55486">
    <property type="entry name" value="Metalloproteases ('zincins'), catalytic domain"/>
    <property type="match status" value="1"/>
</dbReference>
<protein>
    <submittedName>
        <fullName evidence="3">Fibronectin type III domain protein</fullName>
    </submittedName>
</protein>
<dbReference type="InterPro" id="IPR003961">
    <property type="entry name" value="FN3_dom"/>
</dbReference>
<feature type="domain" description="Fibronectin type-III" evidence="2">
    <location>
        <begin position="291"/>
        <end position="379"/>
    </location>
</feature>
<proteinExistence type="predicted"/>
<name>A0A3E0HFA2_9FLAO</name>
<comment type="caution">
    <text evidence="3">The sequence shown here is derived from an EMBL/GenBank/DDBJ whole genome shotgun (WGS) entry which is preliminary data.</text>
</comment>
<evidence type="ECO:0000313" key="3">
    <source>
        <dbReference type="EMBL" id="REH44485.1"/>
    </source>
</evidence>
<keyword evidence="1" id="KW-0175">Coiled coil</keyword>
<dbReference type="Pfam" id="PF00041">
    <property type="entry name" value="fn3"/>
    <property type="match status" value="1"/>
</dbReference>
<dbReference type="SMART" id="SM00060">
    <property type="entry name" value="FN3"/>
    <property type="match status" value="2"/>
</dbReference>
<accession>A0A3E0HFA2</accession>
<gene>
    <name evidence="3" type="ORF">C7448_11117</name>
</gene>
<dbReference type="Gene3D" id="2.60.40.10">
    <property type="entry name" value="Immunoglobulins"/>
    <property type="match status" value="1"/>
</dbReference>
<keyword evidence="4" id="KW-1185">Reference proteome</keyword>
<dbReference type="InterPro" id="IPR036116">
    <property type="entry name" value="FN3_sf"/>
</dbReference>
<dbReference type="EMBL" id="QUNS01000011">
    <property type="protein sequence ID" value="REH44485.1"/>
    <property type="molecule type" value="Genomic_DNA"/>
</dbReference>
<sequence length="2158" mass="243639">MKIKPNDSNIFKKIAVLFTVFVSTVVYSQTYPVQVTPQLIPPYSLKMSDYATTTSEKLYTNILLTDVNEVGRRIRLKMYIEGQGLSITTRDVITGETAIYLDGGINLRLSNVDLQAYFQLNNLVGITPGQYNAPLPNGGYDFCFEVYDYFTNRKLSSKSCTTVYLLQNDPPILNLPFKDNIVNATNPQNVLFTWTPRHSNASNVQYEFTLKELWDVQNPQANFLASVPFYQTNTYSTTLLVGPEAPQLLSGKIYGWQVRAFVSDGISETSVFKNDGNSEIFWFKYLEDCQPPSFVISQALTAESVQVNWQSSEHVRYRIQYRKKGFGDDDWFEVNGYTNEGKIRNLEPATVYEFRVGGECTQLSGFAYSNIQEFTTPSNDEAAYYNCGLTPQINITNKEPLPKLGINETFTAGDFPVTTREVTGSNGRFSGWGYITLPFLENLKEIIDAANIATGGKVNIGKYTRIKVVFDNVQINNSYELIDGVVETDYDPDWKGIIDTDEIIDDIGGDRGNIENFDATNTDIKDVKVDENGNVVIIPEVGEPIPIETGKPVTITDKNGDQWTVHEDGKVTEGKVAEGGTPTVDNTEGISSSGNVKQISSKDVRVTFNPSGYYGTDTYQDHIKSDKYKSEYEFIKTHDNEDYSVLYKLLSDLPEHKTDIIKATVHFSNGKTKDDIVFKTKEGTAISPTWSGNEATLPLQRKFEFAKEEILATVKPKDSTGKYTVAGKLNVWHAQQQTINLTLVSVDGASVSNVGDRINEIYNKAGIHFNIKIEIINLGLGNLDVGDSDMLSNYTEGEKSIISTFKNGRTIAKNQYYMFFLDDKKVTLTKDLDGFMPLKRQFGFVFTKQDAGRVAAHELGHGIFGLKHPFDQYDAESAKNENHYLMSYGTGTAFSHMDWQKLHAPGIQLYWFQGDEIGQHESYEYYASKVVVPNVFISNLNNYNKNTVSFVSSSGKLITLPSTVMDVTFHKKGDGTLFAFTLEENGKKVRYVSAVRYRGTEKENFAGYLKSFNVSTYKEWEENVYQDNFSVMSSFPKSNVDVYLGKLNNEPCGINLYKATLNNTTSGKWNSGGNEESLTSKNYTEGATKITKNVIESPTACNFCDKGKEFFELHASVNDEEILQVVRDISDLICDPEADTSFFDEFSEKGYDNLLAWQKKFYDEGTWKNDLEAYKAFYEAYKRYLDYYFAAKAIITTSSDKEALLRVAYNLSLTQLENLTAQEKLSMLAIMTKGFVGGYWFGGNYNIEALALKVIKSVNNKKEKKQIQKFLEGLVSDTYKVDNKFLYENLFKKIDDYFGKDNFTELILRFTNFALETNSETNSLLPIKWGVKNSSFLLNYMVSGSDFEFDYKGDKVYVTGECLEKQYTVNRHGERVETGCEKYKYENLELHPFNDFVTLTIIENTNILPTFMCGSPDVQWCGKAIKVPAVFLPYLQEKKSTQSFENWGINTITIVGTVMSFGEVAAARAAGQMGVAYWAISDLGYTFSTPVVNLIYEKIDDKTDNKEFKDYFKSGWDAIGYVFLAKSAADITGLTAITTKRQIARGYAAIKTYGEDEFFEIFEKSLKEASAELAEEQIKAISKDVKNSIKKLEEEIPDLINEELQTAQKILSKKESFTDLLKKSLIEKLGTNSEYANFKNWINKLEEGDILNKLDKISARVDSEGINDLNRLRGDFDNLLNKGIDFNDIELLSAWSSLSKSPIIRSKPENLIILKKVHSRFEYLSLSSFDGLNKLLNEGSSASKQKLINGLKEVDGIFPKDLPIKFSGIKAGDVKVINSIDDKGDEVARYVDGILQKKKVIPDGDDVKLVKKGETPDEDLLKKNEELGYRRIAQEANLASYTKLRSHLGSSRVKQYLNNEELRIFEKTIKRSNPEVLEFMNKLDEFDFAEVVRGYRDLKRNEKLGTFDKAISSIEDFSGKYGWYNYWKVTPGMKYSLTTIEDLKSAGLILPTGKATDIQLASIQAFTRKGDFINVPMRYNKSFLGEYAEKGFIHVKECLEELRKISSRDFKGKTVVSGKTFTKSDFESKFVNGVGKNIEYDSFISTTTKQTVAEGFTKLTVKWAGDGEKVAVIQRIVSKDGVYIDDLSDWGANLGPSRHANEPVSIQVQDEVLLSPSRLEQTGEPIPVMENGQHKLIYYNENGVEKAMKVYYVDFKQI</sequence>
<evidence type="ECO:0000256" key="1">
    <source>
        <dbReference type="SAM" id="Coils"/>
    </source>
</evidence>
<dbReference type="Proteomes" id="UP000256884">
    <property type="component" value="Unassembled WGS sequence"/>
</dbReference>
<dbReference type="Gene3D" id="3.90.176.10">
    <property type="entry name" value="Toxin ADP-ribosyltransferase, Chain A, domain 1"/>
    <property type="match status" value="1"/>
</dbReference>